<dbReference type="KEGG" id="tim:GMBLW1_47590"/>
<dbReference type="InterPro" id="IPR025388">
    <property type="entry name" value="Alginate_export_dom"/>
</dbReference>
<reference evidence="3" key="1">
    <citation type="submission" date="2019-04" db="EMBL/GenBank/DDBJ databases">
        <authorList>
            <consortium name="Science for Life Laboratories"/>
        </authorList>
    </citation>
    <scope>NUCLEOTIDE SEQUENCE</scope>
    <source>
        <strain evidence="3">MBLW1</strain>
    </source>
</reference>
<dbReference type="RefSeq" id="WP_162659519.1">
    <property type="nucleotide sequence ID" value="NZ_LR593887.1"/>
</dbReference>
<keyword evidence="4" id="KW-1185">Reference proteome</keyword>
<sequence length="562" mass="63645">MKPVRSVFGLCLGSLLASTAWGQSPATPIPTPLPTISSPIGSESVLPLPPAMSAIPLMESVPQTVSPAPATEPKSPSVFSKMPPLQTVALPGGAPIPPTNDGYYTGLDWLLDQAGPPPKSPFPRFALVPFSFENSNYRPLDSVPFDERDIWESLKRIPVGDDWMFSMGGEFRWRYADETNSRLTGVRNTYDLFRTRLYGDLYYRDRFRFFVEGLFAESVNQNLPFNAVDINRGDIHEAFADLRLFDFGEDHRVWVRGGRQELIYGSQRLLSPSEWGNVRRRFDGVKLYERSEKWDLDLWVTSPVLNATNSLDSTDRNVVFTGAWNTFRPAKGHYIDLYYLNLDNTNPVSVGAGGRRGGHNISTFGFRALSNANAWMYDVEAAWQTGRWVNQDISAAMFSGGVGYHWKERPWNPQLWFFYDFASGDNDPLSGKHTTFNHLYSFGHFYFGYNDVVGRQNIHDFNVQFALYPSEWITTQAQFHVFHLAEARDALYGPVGAPLRRDITGRAGTDVGQELDWIVNFHLTKHQDLLIGYSHLFTGDFIRATGAGGDLDTIYVQYNYRW</sequence>
<dbReference type="AlphaFoldDB" id="A0A6C2YST4"/>
<evidence type="ECO:0000313" key="3">
    <source>
        <dbReference type="EMBL" id="VIP04434.1"/>
    </source>
</evidence>
<organism evidence="3">
    <name type="scientific">Tuwongella immobilis</name>
    <dbReference type="NCBI Taxonomy" id="692036"/>
    <lineage>
        <taxon>Bacteria</taxon>
        <taxon>Pseudomonadati</taxon>
        <taxon>Planctomycetota</taxon>
        <taxon>Planctomycetia</taxon>
        <taxon>Gemmatales</taxon>
        <taxon>Gemmataceae</taxon>
        <taxon>Tuwongella</taxon>
    </lineage>
</organism>
<dbReference type="EMBL" id="LR586016">
    <property type="protein sequence ID" value="VIP04434.1"/>
    <property type="molecule type" value="Genomic_DNA"/>
</dbReference>
<name>A0A6C2YST4_9BACT</name>
<feature type="domain" description="Alginate export" evidence="2">
    <location>
        <begin position="166"/>
        <end position="546"/>
    </location>
</feature>
<evidence type="ECO:0000259" key="2">
    <source>
        <dbReference type="Pfam" id="PF13372"/>
    </source>
</evidence>
<feature type="chain" id="PRO_5033879221" description="Alginate export domain-containing protein" evidence="1">
    <location>
        <begin position="23"/>
        <end position="562"/>
    </location>
</feature>
<dbReference type="Proteomes" id="UP000464378">
    <property type="component" value="Chromosome"/>
</dbReference>
<dbReference type="InParanoid" id="A0A6C2YST4"/>
<proteinExistence type="predicted"/>
<keyword evidence="1" id="KW-0732">Signal</keyword>
<accession>A0A6C2YST4</accession>
<dbReference type="Pfam" id="PF13372">
    <property type="entry name" value="Alginate_exp"/>
    <property type="match status" value="1"/>
</dbReference>
<evidence type="ECO:0000256" key="1">
    <source>
        <dbReference type="SAM" id="SignalP"/>
    </source>
</evidence>
<gene>
    <name evidence="3" type="ORF">GMBLW1_47590</name>
</gene>
<dbReference type="EMBL" id="LR593887">
    <property type="protein sequence ID" value="VTS06230.1"/>
    <property type="molecule type" value="Genomic_DNA"/>
</dbReference>
<feature type="signal peptide" evidence="1">
    <location>
        <begin position="1"/>
        <end position="22"/>
    </location>
</feature>
<protein>
    <recommendedName>
        <fullName evidence="2">Alginate export domain-containing protein</fullName>
    </recommendedName>
</protein>
<evidence type="ECO:0000313" key="4">
    <source>
        <dbReference type="Proteomes" id="UP000464378"/>
    </source>
</evidence>